<keyword evidence="2" id="KW-0805">Transcription regulation</keyword>
<dbReference type="Pfam" id="PF03466">
    <property type="entry name" value="LysR_substrate"/>
    <property type="match status" value="1"/>
</dbReference>
<evidence type="ECO:0000256" key="2">
    <source>
        <dbReference type="ARBA" id="ARBA00023015"/>
    </source>
</evidence>
<keyword evidence="4" id="KW-0804">Transcription</keyword>
<organism evidence="6 7">
    <name type="scientific">Paraburkholderia metrosideri</name>
    <dbReference type="NCBI Taxonomy" id="580937"/>
    <lineage>
        <taxon>Bacteria</taxon>
        <taxon>Pseudomonadati</taxon>
        <taxon>Pseudomonadota</taxon>
        <taxon>Betaproteobacteria</taxon>
        <taxon>Burkholderiales</taxon>
        <taxon>Burkholderiaceae</taxon>
        <taxon>Paraburkholderia</taxon>
    </lineage>
</organism>
<dbReference type="Gene3D" id="1.10.10.10">
    <property type="entry name" value="Winged helix-like DNA-binding domain superfamily/Winged helix DNA-binding domain"/>
    <property type="match status" value="1"/>
</dbReference>
<proteinExistence type="inferred from homology"/>
<accession>A0ABW9DX78</accession>
<evidence type="ECO:0000256" key="1">
    <source>
        <dbReference type="ARBA" id="ARBA00009437"/>
    </source>
</evidence>
<sequence>MKLVHDSHHSSAAAFNVGSKPDTSANGVSIGEGDLRLFRIFRAVAEAGGLAAAETELGMDRSTISRQLAALEARLSARLCFRGPGGFELTEFGRAVLRAAINAHDTLQMIGHELNRARSVMTGSLHIGIADNCLTNPECKLVTTLTRFRQLAPDVTVHLSIHLPSDLLAKLADRQLQLAITGTTRGVTGTMVGDVHLRCMALFKEVFKLYVAQTDDPPPTLSSLLAHGYELIVRERDPHTSRLVECLGIARHGVSVGLEAVATLLASGCFAGFLPTHYAESLDARWRFVPVQDAEELNYTTLFSLVQVEDRQLAPSTDLFVRLLQETHLGVENEDIVVTA</sequence>
<feature type="domain" description="HTH lysR-type" evidence="5">
    <location>
        <begin position="34"/>
        <end position="90"/>
    </location>
</feature>
<dbReference type="InterPro" id="IPR005119">
    <property type="entry name" value="LysR_subst-bd"/>
</dbReference>
<dbReference type="Pfam" id="PF00126">
    <property type="entry name" value="HTH_1"/>
    <property type="match status" value="1"/>
</dbReference>
<dbReference type="InterPro" id="IPR000847">
    <property type="entry name" value="LysR_HTH_N"/>
</dbReference>
<dbReference type="PANTHER" id="PTHR30126:SF98">
    <property type="entry name" value="HTH-TYPE TRANSCRIPTIONAL ACTIVATOR BAUR"/>
    <property type="match status" value="1"/>
</dbReference>
<evidence type="ECO:0000259" key="5">
    <source>
        <dbReference type="PROSITE" id="PS50931"/>
    </source>
</evidence>
<dbReference type="RefSeq" id="WP_408233018.1">
    <property type="nucleotide sequence ID" value="NZ_JAQQCF010000019.1"/>
</dbReference>
<evidence type="ECO:0000313" key="6">
    <source>
        <dbReference type="EMBL" id="MFM0639277.1"/>
    </source>
</evidence>
<comment type="similarity">
    <text evidence="1">Belongs to the LysR transcriptional regulatory family.</text>
</comment>
<dbReference type="EMBL" id="JAQQCF010000019">
    <property type="protein sequence ID" value="MFM0639277.1"/>
    <property type="molecule type" value="Genomic_DNA"/>
</dbReference>
<dbReference type="InterPro" id="IPR036390">
    <property type="entry name" value="WH_DNA-bd_sf"/>
</dbReference>
<dbReference type="SUPFAM" id="SSF46785">
    <property type="entry name" value="Winged helix' DNA-binding domain"/>
    <property type="match status" value="1"/>
</dbReference>
<dbReference type="Gene3D" id="3.40.190.290">
    <property type="match status" value="1"/>
</dbReference>
<evidence type="ECO:0000256" key="4">
    <source>
        <dbReference type="ARBA" id="ARBA00023163"/>
    </source>
</evidence>
<evidence type="ECO:0000313" key="7">
    <source>
        <dbReference type="Proteomes" id="UP001629432"/>
    </source>
</evidence>
<reference evidence="6 7" key="1">
    <citation type="journal article" date="2024" name="Chem. Sci.">
        <title>Discovery of megapolipeptins by genome mining of a Burkholderiales bacteria collection.</title>
        <authorList>
            <person name="Paulo B.S."/>
            <person name="Recchia M.J.J."/>
            <person name="Lee S."/>
            <person name="Fergusson C.H."/>
            <person name="Romanowski S.B."/>
            <person name="Hernandez A."/>
            <person name="Krull N."/>
            <person name="Liu D.Y."/>
            <person name="Cavanagh H."/>
            <person name="Bos A."/>
            <person name="Gray C.A."/>
            <person name="Murphy B.T."/>
            <person name="Linington R.G."/>
            <person name="Eustaquio A.S."/>
        </authorList>
    </citation>
    <scope>NUCLEOTIDE SEQUENCE [LARGE SCALE GENOMIC DNA]</scope>
    <source>
        <strain evidence="6 7">RL17-338-BIC-A</strain>
    </source>
</reference>
<keyword evidence="7" id="KW-1185">Reference proteome</keyword>
<dbReference type="SUPFAM" id="SSF53850">
    <property type="entry name" value="Periplasmic binding protein-like II"/>
    <property type="match status" value="1"/>
</dbReference>
<dbReference type="InterPro" id="IPR036388">
    <property type="entry name" value="WH-like_DNA-bd_sf"/>
</dbReference>
<dbReference type="Proteomes" id="UP001629432">
    <property type="component" value="Unassembled WGS sequence"/>
</dbReference>
<name>A0ABW9DX78_9BURK</name>
<keyword evidence="3" id="KW-0238">DNA-binding</keyword>
<dbReference type="PROSITE" id="PS50931">
    <property type="entry name" value="HTH_LYSR"/>
    <property type="match status" value="1"/>
</dbReference>
<evidence type="ECO:0000256" key="3">
    <source>
        <dbReference type="ARBA" id="ARBA00023125"/>
    </source>
</evidence>
<gene>
    <name evidence="6" type="ORF">PQQ63_21555</name>
</gene>
<dbReference type="CDD" id="cd05466">
    <property type="entry name" value="PBP2_LTTR_substrate"/>
    <property type="match status" value="1"/>
</dbReference>
<dbReference type="PANTHER" id="PTHR30126">
    <property type="entry name" value="HTH-TYPE TRANSCRIPTIONAL REGULATOR"/>
    <property type="match status" value="1"/>
</dbReference>
<comment type="caution">
    <text evidence="6">The sequence shown here is derived from an EMBL/GenBank/DDBJ whole genome shotgun (WGS) entry which is preliminary data.</text>
</comment>
<protein>
    <submittedName>
        <fullName evidence="6">LysR family transcriptional regulator</fullName>
    </submittedName>
</protein>